<comment type="similarity">
    <text evidence="1">Belongs to the UPF0065 (bug) family.</text>
</comment>
<dbReference type="Gene3D" id="3.40.190.150">
    <property type="entry name" value="Bordetella uptake gene, domain 1"/>
    <property type="match status" value="1"/>
</dbReference>
<evidence type="ECO:0000256" key="2">
    <source>
        <dbReference type="SAM" id="SignalP"/>
    </source>
</evidence>
<evidence type="ECO:0000256" key="1">
    <source>
        <dbReference type="ARBA" id="ARBA00006987"/>
    </source>
</evidence>
<dbReference type="Proteomes" id="UP001368500">
    <property type="component" value="Unassembled WGS sequence"/>
</dbReference>
<dbReference type="CDD" id="cd13579">
    <property type="entry name" value="PBP2_Bug_NagM"/>
    <property type="match status" value="1"/>
</dbReference>
<feature type="chain" id="PRO_5045609755" evidence="2">
    <location>
        <begin position="37"/>
        <end position="337"/>
    </location>
</feature>
<dbReference type="InterPro" id="IPR042100">
    <property type="entry name" value="Bug_dom1"/>
</dbReference>
<dbReference type="RefSeq" id="WP_341376125.1">
    <property type="nucleotide sequence ID" value="NZ_JBBUTF010000022.1"/>
</dbReference>
<dbReference type="InterPro" id="IPR006311">
    <property type="entry name" value="TAT_signal"/>
</dbReference>
<dbReference type="Pfam" id="PF03401">
    <property type="entry name" value="TctC"/>
    <property type="match status" value="1"/>
</dbReference>
<name>A0ABU9BI57_9BURK</name>
<accession>A0ABU9BI57</accession>
<proteinExistence type="inferred from homology"/>
<dbReference type="Gene3D" id="3.40.190.10">
    <property type="entry name" value="Periplasmic binding protein-like II"/>
    <property type="match status" value="1"/>
</dbReference>
<dbReference type="PIRSF" id="PIRSF017082">
    <property type="entry name" value="YflP"/>
    <property type="match status" value="1"/>
</dbReference>
<feature type="signal peptide" evidence="2">
    <location>
        <begin position="1"/>
        <end position="36"/>
    </location>
</feature>
<dbReference type="PANTHER" id="PTHR42928">
    <property type="entry name" value="TRICARBOXYLATE-BINDING PROTEIN"/>
    <property type="match status" value="1"/>
</dbReference>
<dbReference type="PANTHER" id="PTHR42928:SF5">
    <property type="entry name" value="BLR1237 PROTEIN"/>
    <property type="match status" value="1"/>
</dbReference>
<dbReference type="EMBL" id="JBBUTF010000022">
    <property type="protein sequence ID" value="MEK8028340.1"/>
    <property type="molecule type" value="Genomic_DNA"/>
</dbReference>
<reference evidence="3 4" key="1">
    <citation type="submission" date="2024-04" db="EMBL/GenBank/DDBJ databases">
        <title>Novel species of the genus Ideonella isolated from streams.</title>
        <authorList>
            <person name="Lu H."/>
        </authorList>
    </citation>
    <scope>NUCLEOTIDE SEQUENCE [LARGE SCALE GENOMIC DNA]</scope>
    <source>
        <strain evidence="3 4">BYS139W</strain>
    </source>
</reference>
<gene>
    <name evidence="3" type="ORF">AACH11_20460</name>
</gene>
<evidence type="ECO:0000313" key="4">
    <source>
        <dbReference type="Proteomes" id="UP001368500"/>
    </source>
</evidence>
<evidence type="ECO:0000313" key="3">
    <source>
        <dbReference type="EMBL" id="MEK8028340.1"/>
    </source>
</evidence>
<protein>
    <submittedName>
        <fullName evidence="3">Bug family tripartite tricarboxylate transporter substrate binding protein</fullName>
    </submittedName>
</protein>
<sequence>MTILDRLTRRQLLAHGGALALGAPAGLLGAAGSAQAQTLLDNVRVLCGFPAGGTTDAVSRRVADKLRGSYGRTTLVENKPGAGGRFGVEELRRATPDGSTLLLTPAAMITLYPHIYRSLTYKPQDVTPVCTGAQVQFAFAVGPRVPESVRTLKDYLAWAKANPGDASYATPGAGSPPHFVAALLEKESGINLNHVPYRGSAPGVQDLLGGQIGAMSSPVGDYLVHRKSGRVRILATSGAQRSRYTPDVPTYAEAGFPALTMNEWYGFFMPAKVPADVVQRAATAIKAAISAPETIEAFAQFGMEAMANTPAELAKAVHDEHIAWAAVVKRVGFTPED</sequence>
<comment type="caution">
    <text evidence="3">The sequence shown here is derived from an EMBL/GenBank/DDBJ whole genome shotgun (WGS) entry which is preliminary data.</text>
</comment>
<keyword evidence="2" id="KW-0732">Signal</keyword>
<dbReference type="InterPro" id="IPR005064">
    <property type="entry name" value="BUG"/>
</dbReference>
<dbReference type="PROSITE" id="PS51318">
    <property type="entry name" value="TAT"/>
    <property type="match status" value="1"/>
</dbReference>
<keyword evidence="4" id="KW-1185">Reference proteome</keyword>
<dbReference type="SUPFAM" id="SSF53850">
    <property type="entry name" value="Periplasmic binding protein-like II"/>
    <property type="match status" value="1"/>
</dbReference>
<organism evidence="3 4">
    <name type="scientific">Pseudaquabacterium rugosum</name>
    <dbReference type="NCBI Taxonomy" id="2984194"/>
    <lineage>
        <taxon>Bacteria</taxon>
        <taxon>Pseudomonadati</taxon>
        <taxon>Pseudomonadota</taxon>
        <taxon>Betaproteobacteria</taxon>
        <taxon>Burkholderiales</taxon>
        <taxon>Sphaerotilaceae</taxon>
        <taxon>Pseudaquabacterium</taxon>
    </lineage>
</organism>